<protein>
    <submittedName>
        <fullName evidence="3">GH116 family glycosyl hydrolase</fullName>
    </submittedName>
</protein>
<dbReference type="PANTHER" id="PTHR12654:SF0">
    <property type="entry name" value="NON-LYSOSOMAL GLUCOSYLCERAMIDASE"/>
    <property type="match status" value="1"/>
</dbReference>
<evidence type="ECO:0000313" key="3">
    <source>
        <dbReference type="EMBL" id="MFB9136303.1"/>
    </source>
</evidence>
<organism evidence="3 4">
    <name type="scientific">Vibrio olivae</name>
    <dbReference type="NCBI Taxonomy" id="1243002"/>
    <lineage>
        <taxon>Bacteria</taxon>
        <taxon>Pseudomonadati</taxon>
        <taxon>Pseudomonadota</taxon>
        <taxon>Gammaproteobacteria</taxon>
        <taxon>Vibrionales</taxon>
        <taxon>Vibrionaceae</taxon>
        <taxon>Vibrio</taxon>
    </lineage>
</organism>
<dbReference type="Gene3D" id="1.50.10.10">
    <property type="match status" value="1"/>
</dbReference>
<feature type="domain" description="Glycosyl-hydrolase family 116 N-terminal" evidence="2">
    <location>
        <begin position="141"/>
        <end position="444"/>
    </location>
</feature>
<dbReference type="SUPFAM" id="SSF48208">
    <property type="entry name" value="Six-hairpin glycosidases"/>
    <property type="match status" value="1"/>
</dbReference>
<dbReference type="InterPro" id="IPR024462">
    <property type="entry name" value="GH116_N"/>
</dbReference>
<accession>A0ABV5HPV6</accession>
<feature type="domain" description="Glycosyl-hydrolase family 116 catalytic region" evidence="1">
    <location>
        <begin position="519"/>
        <end position="941"/>
    </location>
</feature>
<dbReference type="Pfam" id="PF04685">
    <property type="entry name" value="DUF608"/>
    <property type="match status" value="1"/>
</dbReference>
<dbReference type="EMBL" id="JBHMEP010000004">
    <property type="protein sequence ID" value="MFB9136303.1"/>
    <property type="molecule type" value="Genomic_DNA"/>
</dbReference>
<dbReference type="RefSeq" id="WP_390194398.1">
    <property type="nucleotide sequence ID" value="NZ_JBHMEP010000004.1"/>
</dbReference>
<proteinExistence type="predicted"/>
<evidence type="ECO:0000313" key="4">
    <source>
        <dbReference type="Proteomes" id="UP001589645"/>
    </source>
</evidence>
<dbReference type="InterPro" id="IPR006775">
    <property type="entry name" value="GH116_catalytic"/>
</dbReference>
<dbReference type="PANTHER" id="PTHR12654">
    <property type="entry name" value="BILE ACID BETA-GLUCOSIDASE-RELATED"/>
    <property type="match status" value="1"/>
</dbReference>
<dbReference type="GO" id="GO:0016787">
    <property type="term" value="F:hydrolase activity"/>
    <property type="evidence" value="ECO:0007669"/>
    <property type="project" value="UniProtKB-KW"/>
</dbReference>
<evidence type="ECO:0000259" key="2">
    <source>
        <dbReference type="Pfam" id="PF12215"/>
    </source>
</evidence>
<name>A0ABV5HPV6_9VIBR</name>
<gene>
    <name evidence="3" type="ORF">ACFFUV_15115</name>
</gene>
<reference evidence="3 4" key="1">
    <citation type="submission" date="2024-09" db="EMBL/GenBank/DDBJ databases">
        <authorList>
            <person name="Sun Q."/>
            <person name="Mori K."/>
        </authorList>
    </citation>
    <scope>NUCLEOTIDE SEQUENCE [LARGE SCALE GENOMIC DNA]</scope>
    <source>
        <strain evidence="3 4">CECT 8064</strain>
    </source>
</reference>
<dbReference type="InterPro" id="IPR052566">
    <property type="entry name" value="Non-lysos_glucosylceramidase"/>
</dbReference>
<dbReference type="Pfam" id="PF12215">
    <property type="entry name" value="Glyco_hydr_116N"/>
    <property type="match status" value="1"/>
</dbReference>
<dbReference type="Proteomes" id="UP001589645">
    <property type="component" value="Unassembled WGS sequence"/>
</dbReference>
<comment type="caution">
    <text evidence="3">The sequence shown here is derived from an EMBL/GenBank/DDBJ whole genome shotgun (WGS) entry which is preliminary data.</text>
</comment>
<sequence>MNSTIPYTSYCGLASELTSQGEAVEFIQPWYTPISTTPSNTGMAIGGIGSTFTLTPNGDTPNFSFIPGIFIEAQEDNIHFNDFYLSAAPPPCLEHLRITNLNDLVNHLKYYPAQFCGQVLTAESETDALTAICQALEQGDFYQQNRANFERWQVVLSAHTRQALDAVPNAVDTQIFVALDFFNGIVFDERVYARRLTASQPNLIDAVDGERIEYRALYPIAEYRYHHFEQLDVKRKVISPIVRHDAKLCALPGHWNEFEFTNHSVETQVITLVQPLANLMGSTYRKGRDGIQDSACRLVQNPNKHTHVQVNIDTEDGVFTGVRLSSDSPYGSDVEGDVVFGVHMDTNAHHQGNISVSTKPSIYTSNVETEVKSSLLTARTQHHFERGIYSGREALSAIVCVRIELEPNECQAVRFFQVMDHAKIALDGWQSRKAYARYFKTPQQPDVTEETPNRCLAIMQTLLNQYSSIEQRIIDQQQAFYAKARSQFDGEDTALKYATMAMNTLSFISESTVWDEQHKFLVKECVDYPFFNSLDVYFYGSFSILYLLPELDGHVMKAFACAILDSDNTLRRYWEYEDKPFAELVDEKYQGVRAIRGAVIHDLGSPYDIQPDAYSWHNVKEWKDLAPKFVLMVYRHYQRTGDKTVVDACWPAVKESIAFLQQLIEPGEHFPLTRGTDDTFDNLSSHGISIYCGSLWVAGLTAASRLAQLMDEEALSIEYSKQSVSAHNELEESLWDEARGYFHFFVTPIQAKHLTGEGTDALAQLGLNVTGDRVHDANVLNRWLNHSPQPDTSKYQQRRQRKAQLLQHAPHAFTPSYASILELDSDNSFGDALLADTYLKLVDEPQGLFATERVSRALDYLYQHNFEINSPMLGVANMTLADGAPHEAFQAQDVWIGVQFSTAAALKLAGKQQQAETLVNTVYEALYAKAKIPFAAPEGFNCSVAVSGPALCDTFNIGPQQAQQWLKCLKRANWLFDDGRVNPNLPKDLTQFIASIGRDIELTSYEGLHRFLINTGLKYTAGRYFRPGMIFSLVD</sequence>
<keyword evidence="3" id="KW-0378">Hydrolase</keyword>
<evidence type="ECO:0000259" key="1">
    <source>
        <dbReference type="Pfam" id="PF04685"/>
    </source>
</evidence>
<dbReference type="InterPro" id="IPR008928">
    <property type="entry name" value="6-hairpin_glycosidase_sf"/>
</dbReference>
<keyword evidence="4" id="KW-1185">Reference proteome</keyword>
<dbReference type="InterPro" id="IPR012341">
    <property type="entry name" value="6hp_glycosidase-like_sf"/>
</dbReference>